<dbReference type="AlphaFoldDB" id="A0A3A1WLS6"/>
<dbReference type="PROSITE" id="PS50263">
    <property type="entry name" value="CN_HYDROLASE"/>
    <property type="match status" value="1"/>
</dbReference>
<evidence type="ECO:0000259" key="2">
    <source>
        <dbReference type="PROSITE" id="PS50263"/>
    </source>
</evidence>
<gene>
    <name evidence="3" type="ORF">D3218_03755</name>
</gene>
<organism evidence="3 4">
    <name type="scientific">Aureimonas flava</name>
    <dbReference type="NCBI Taxonomy" id="2320271"/>
    <lineage>
        <taxon>Bacteria</taxon>
        <taxon>Pseudomonadati</taxon>
        <taxon>Pseudomonadota</taxon>
        <taxon>Alphaproteobacteria</taxon>
        <taxon>Hyphomicrobiales</taxon>
        <taxon>Aurantimonadaceae</taxon>
        <taxon>Aureimonas</taxon>
    </lineage>
</organism>
<dbReference type="OrthoDB" id="9811121at2"/>
<dbReference type="Gene3D" id="3.60.110.10">
    <property type="entry name" value="Carbon-nitrogen hydrolase"/>
    <property type="match status" value="1"/>
</dbReference>
<dbReference type="EMBL" id="QYRN01000002">
    <property type="protein sequence ID" value="RIY02496.1"/>
    <property type="molecule type" value="Genomic_DNA"/>
</dbReference>
<dbReference type="SUPFAM" id="SSF56317">
    <property type="entry name" value="Carbon-nitrogen hydrolase"/>
    <property type="match status" value="1"/>
</dbReference>
<keyword evidence="1 3" id="KW-0378">Hydrolase</keyword>
<dbReference type="Proteomes" id="UP000265750">
    <property type="component" value="Unassembled WGS sequence"/>
</dbReference>
<evidence type="ECO:0000313" key="4">
    <source>
        <dbReference type="Proteomes" id="UP000265750"/>
    </source>
</evidence>
<evidence type="ECO:0000313" key="3">
    <source>
        <dbReference type="EMBL" id="RIY02496.1"/>
    </source>
</evidence>
<accession>A0A3A1WLS6</accession>
<dbReference type="PANTHER" id="PTHR43674:SF2">
    <property type="entry name" value="BETA-UREIDOPROPIONASE"/>
    <property type="match status" value="1"/>
</dbReference>
<proteinExistence type="predicted"/>
<dbReference type="InterPro" id="IPR050345">
    <property type="entry name" value="Aliph_Amidase/BUP"/>
</dbReference>
<reference evidence="4" key="1">
    <citation type="submission" date="2018-09" db="EMBL/GenBank/DDBJ databases">
        <authorList>
            <person name="Tuo L."/>
        </authorList>
    </citation>
    <scope>NUCLEOTIDE SEQUENCE [LARGE SCALE GENOMIC DNA]</scope>
    <source>
        <strain evidence="4">M2BS4Y-1</strain>
    </source>
</reference>
<dbReference type="InterPro" id="IPR036526">
    <property type="entry name" value="C-N_Hydrolase_sf"/>
</dbReference>
<evidence type="ECO:0000256" key="1">
    <source>
        <dbReference type="ARBA" id="ARBA00022801"/>
    </source>
</evidence>
<sequence>MRLALFQLDAAEAGDGEAGIARARRCLLRAREAGAALAHLPELAIPGYGVEPEALQAEAAQAPAALARLGRMVHETGVALALGMPIPEGGAVRNAAVFLAPGAAPVVYAKRFLYGEHERAAFRPGTVGAPVVAFAGLRIGLLVCFDVEFPETVRALALAGADLVLVPTALPAGAGARFIARTLVPARAFENGLFLSYADWCGADRRFRFQGLSAVAGPDGALLAAADETGAAMLVADLDPTAIEAARAANDYLGELRAWRERGRADG</sequence>
<dbReference type="RefSeq" id="WP_119538575.1">
    <property type="nucleotide sequence ID" value="NZ_QYRN01000002.1"/>
</dbReference>
<dbReference type="GO" id="GO:0016811">
    <property type="term" value="F:hydrolase activity, acting on carbon-nitrogen (but not peptide) bonds, in linear amides"/>
    <property type="evidence" value="ECO:0007669"/>
    <property type="project" value="UniProtKB-ARBA"/>
</dbReference>
<dbReference type="Pfam" id="PF00795">
    <property type="entry name" value="CN_hydrolase"/>
    <property type="match status" value="1"/>
</dbReference>
<name>A0A3A1WLS6_9HYPH</name>
<keyword evidence="4" id="KW-1185">Reference proteome</keyword>
<comment type="caution">
    <text evidence="3">The sequence shown here is derived from an EMBL/GenBank/DDBJ whole genome shotgun (WGS) entry which is preliminary data.</text>
</comment>
<dbReference type="PANTHER" id="PTHR43674">
    <property type="entry name" value="NITRILASE C965.09-RELATED"/>
    <property type="match status" value="1"/>
</dbReference>
<protein>
    <submittedName>
        <fullName evidence="3">Hydrolase</fullName>
    </submittedName>
</protein>
<feature type="domain" description="CN hydrolase" evidence="2">
    <location>
        <begin position="1"/>
        <end position="240"/>
    </location>
</feature>
<dbReference type="InterPro" id="IPR003010">
    <property type="entry name" value="C-N_Hydrolase"/>
</dbReference>